<evidence type="ECO:0000313" key="2">
    <source>
        <dbReference type="EMBL" id="RLM65519.1"/>
    </source>
</evidence>
<sequence length="339" mass="35780">MTRSCDSRRCALGRGQRETGKAVLTALDLCPCELLVLGVVSGEDAATVFGGTLVRLELEVILHCGCAVPIVGLIAGSGGFGFSDIIGEASESEISWNKFALVFRSDTNGEPVAVGFRRAQAARLLDGSTHVPVPGALSASAVPTSAASSAPPPAAAASQSPRRLFGETLLCVAGGLLGFIIVCGFTLFFKGFHRLHVLGFVSVALTVASNFCRMKSSGTPQLSKLGFSVAIAGFIGGLLWITKGFAADYFSDDTHKHGFLSVLFKKFFFWKLSSAAGSLFRGRDLVILMILRAGESRNLHVNRAELVTVPTESSQRVKEFTAEDGADLVAVSTSSDWIN</sequence>
<keyword evidence="1" id="KW-0812">Transmembrane</keyword>
<dbReference type="AlphaFoldDB" id="A0A3L6PYC7"/>
<keyword evidence="3" id="KW-1185">Reference proteome</keyword>
<name>A0A3L6PYC7_PANMI</name>
<proteinExistence type="predicted"/>
<keyword evidence="1" id="KW-0472">Membrane</keyword>
<keyword evidence="1" id="KW-1133">Transmembrane helix</keyword>
<dbReference type="Proteomes" id="UP000275267">
    <property type="component" value="Unassembled WGS sequence"/>
</dbReference>
<feature type="transmembrane region" description="Helical" evidence="1">
    <location>
        <begin position="169"/>
        <end position="189"/>
    </location>
</feature>
<organism evidence="2 3">
    <name type="scientific">Panicum miliaceum</name>
    <name type="common">Proso millet</name>
    <name type="synonym">Broomcorn millet</name>
    <dbReference type="NCBI Taxonomy" id="4540"/>
    <lineage>
        <taxon>Eukaryota</taxon>
        <taxon>Viridiplantae</taxon>
        <taxon>Streptophyta</taxon>
        <taxon>Embryophyta</taxon>
        <taxon>Tracheophyta</taxon>
        <taxon>Spermatophyta</taxon>
        <taxon>Magnoliopsida</taxon>
        <taxon>Liliopsida</taxon>
        <taxon>Poales</taxon>
        <taxon>Poaceae</taxon>
        <taxon>PACMAD clade</taxon>
        <taxon>Panicoideae</taxon>
        <taxon>Panicodae</taxon>
        <taxon>Paniceae</taxon>
        <taxon>Panicinae</taxon>
        <taxon>Panicum</taxon>
        <taxon>Panicum sect. Panicum</taxon>
    </lineage>
</organism>
<gene>
    <name evidence="2" type="ORF">C2845_PM16G14070</name>
</gene>
<dbReference type="EMBL" id="PQIB02000015">
    <property type="protein sequence ID" value="RLM65519.1"/>
    <property type="molecule type" value="Genomic_DNA"/>
</dbReference>
<accession>A0A3L6PYC7</accession>
<reference evidence="3" key="1">
    <citation type="journal article" date="2019" name="Nat. Commun.">
        <title>The genome of broomcorn millet.</title>
        <authorList>
            <person name="Zou C."/>
            <person name="Miki D."/>
            <person name="Li D."/>
            <person name="Tang Q."/>
            <person name="Xiao L."/>
            <person name="Rajput S."/>
            <person name="Deng P."/>
            <person name="Jia W."/>
            <person name="Huang R."/>
            <person name="Zhang M."/>
            <person name="Sun Y."/>
            <person name="Hu J."/>
            <person name="Fu X."/>
            <person name="Schnable P.S."/>
            <person name="Li F."/>
            <person name="Zhang H."/>
            <person name="Feng B."/>
            <person name="Zhu X."/>
            <person name="Liu R."/>
            <person name="Schnable J.C."/>
            <person name="Zhu J.-K."/>
            <person name="Zhang H."/>
        </authorList>
    </citation>
    <scope>NUCLEOTIDE SEQUENCE [LARGE SCALE GENOMIC DNA]</scope>
</reference>
<feature type="transmembrane region" description="Helical" evidence="1">
    <location>
        <begin position="195"/>
        <end position="213"/>
    </location>
</feature>
<comment type="caution">
    <text evidence="2">The sequence shown here is derived from an EMBL/GenBank/DDBJ whole genome shotgun (WGS) entry which is preliminary data.</text>
</comment>
<evidence type="ECO:0000313" key="3">
    <source>
        <dbReference type="Proteomes" id="UP000275267"/>
    </source>
</evidence>
<feature type="transmembrane region" description="Helical" evidence="1">
    <location>
        <begin position="225"/>
        <end position="247"/>
    </location>
</feature>
<evidence type="ECO:0000256" key="1">
    <source>
        <dbReference type="SAM" id="Phobius"/>
    </source>
</evidence>
<protein>
    <submittedName>
        <fullName evidence="2">Uncharacterized protein</fullName>
    </submittedName>
</protein>